<dbReference type="OrthoDB" id="1523584at2"/>
<dbReference type="KEGG" id="pgin:FRZ67_16835"/>
<keyword evidence="1" id="KW-0472">Membrane</keyword>
<sequence length="421" mass="46498">MQDVGEHMDELFRKAADNYMLKEGESNWNKIAGQLEPSVVAPVVPETKNKRTGKHIITANLLLLCFASGILFNKYALINKVIPVNTKHQTNNTSADKLNESILSPGEEKIQQDKVVINDQNKNTQPYLDHNRITTAANRPDKKDQLIYTPGIKYNIARIDDKNIPHIKNFPASDNKIDNEQVTLIQSPELLTVSNHKPVDAKQTLSNDSASNNPAIKLTVKNKHGMYYGLLAGAGFTTVKSQSFTKPGFDIGIAAGYQLSARSSVEINVLYTHKYYYSDGKYFSMDKMKNDMPQDMKIMSVKGNSSIIEIPLKFRYNIVQGTNNAVYASAGISSYILVNEKNNYTTSINGNTGNMHSNYTNTSGYFAGAFNISAGYAHSVGKNNTIRFEPYVTIPAKGIGIGSLPVSTSGVHVFFTIAPHK</sequence>
<dbReference type="RefSeq" id="WP_147191383.1">
    <property type="nucleotide sequence ID" value="NZ_CP042435.1"/>
</dbReference>
<dbReference type="AlphaFoldDB" id="A0A5B8VC39"/>
<keyword evidence="1" id="KW-0812">Transmembrane</keyword>
<keyword evidence="3" id="KW-1185">Reference proteome</keyword>
<evidence type="ECO:0000313" key="2">
    <source>
        <dbReference type="EMBL" id="QEC68892.1"/>
    </source>
</evidence>
<dbReference type="EMBL" id="CP042435">
    <property type="protein sequence ID" value="QEC68892.1"/>
    <property type="molecule type" value="Genomic_DNA"/>
</dbReference>
<dbReference type="Proteomes" id="UP000321533">
    <property type="component" value="Chromosome"/>
</dbReference>
<accession>A0A5B8VC39</accession>
<evidence type="ECO:0000313" key="3">
    <source>
        <dbReference type="Proteomes" id="UP000321533"/>
    </source>
</evidence>
<proteinExistence type="predicted"/>
<gene>
    <name evidence="2" type="ORF">FRZ67_16835</name>
</gene>
<reference evidence="2 3" key="1">
    <citation type="journal article" date="2016" name="Int. J. Syst. Evol. Microbiol.">
        <title>Panacibacter ginsenosidivorans gen. nov., sp. nov., with ginsenoside converting activity isolated from soil of a ginseng field.</title>
        <authorList>
            <person name="Siddiqi M.Z."/>
            <person name="Muhammad Shafi S."/>
            <person name="Choi K.D."/>
            <person name="Im W.T."/>
        </authorList>
    </citation>
    <scope>NUCLEOTIDE SEQUENCE [LARGE SCALE GENOMIC DNA]</scope>
    <source>
        <strain evidence="2 3">Gsoil1550</strain>
    </source>
</reference>
<protein>
    <submittedName>
        <fullName evidence="2">Porin family protein</fullName>
    </submittedName>
</protein>
<keyword evidence="1" id="KW-1133">Transmembrane helix</keyword>
<evidence type="ECO:0000256" key="1">
    <source>
        <dbReference type="SAM" id="Phobius"/>
    </source>
</evidence>
<dbReference type="SUPFAM" id="SSF56925">
    <property type="entry name" value="OMPA-like"/>
    <property type="match status" value="1"/>
</dbReference>
<organism evidence="2 3">
    <name type="scientific">Panacibacter ginsenosidivorans</name>
    <dbReference type="NCBI Taxonomy" id="1813871"/>
    <lineage>
        <taxon>Bacteria</taxon>
        <taxon>Pseudomonadati</taxon>
        <taxon>Bacteroidota</taxon>
        <taxon>Chitinophagia</taxon>
        <taxon>Chitinophagales</taxon>
        <taxon>Chitinophagaceae</taxon>
        <taxon>Panacibacter</taxon>
    </lineage>
</organism>
<dbReference type="InterPro" id="IPR011250">
    <property type="entry name" value="OMP/PagP_B-barrel"/>
</dbReference>
<name>A0A5B8VC39_9BACT</name>
<feature type="transmembrane region" description="Helical" evidence="1">
    <location>
        <begin position="56"/>
        <end position="77"/>
    </location>
</feature>